<protein>
    <submittedName>
        <fullName evidence="1">Uncharacterized protein</fullName>
    </submittedName>
</protein>
<keyword evidence="2" id="KW-1185">Reference proteome</keyword>
<gene>
    <name evidence="1" type="ORF">HK414_13055</name>
</gene>
<accession>A0ABX6P2N7</accession>
<evidence type="ECO:0000313" key="2">
    <source>
        <dbReference type="Proteomes" id="UP000500826"/>
    </source>
</evidence>
<name>A0ABX6P2N7_9BURK</name>
<dbReference type="Proteomes" id="UP000500826">
    <property type="component" value="Chromosome"/>
</dbReference>
<proteinExistence type="predicted"/>
<sequence length="95" mass="10199">MDELPTNPEAQSAAILTLEARVHAMHSMIALLVADNAAVIERLKEYAGIVEDIGLATPLTDQQISTMHREIEGVLHTVAAIHQRLGIDPSAPPAQ</sequence>
<dbReference type="EMBL" id="CP053418">
    <property type="protein sequence ID" value="QJW84374.1"/>
    <property type="molecule type" value="Genomic_DNA"/>
</dbReference>
<reference evidence="1 2" key="2">
    <citation type="submission" date="2020-05" db="EMBL/GenBank/DDBJ databases">
        <authorList>
            <person name="Khan S.A."/>
            <person name="Jeon C.O."/>
            <person name="Chun B.H."/>
        </authorList>
    </citation>
    <scope>NUCLEOTIDE SEQUENCE [LARGE SCALE GENOMIC DNA]</scope>
    <source>
        <strain evidence="1 2">H242</strain>
    </source>
</reference>
<evidence type="ECO:0000313" key="1">
    <source>
        <dbReference type="EMBL" id="QJW84374.1"/>
    </source>
</evidence>
<reference evidence="1 2" key="1">
    <citation type="submission" date="2020-05" db="EMBL/GenBank/DDBJ databases">
        <title>Ramlibacter rhizophilus sp. nov., isolated from rhizosphere soil of national flower Mugunghwa from South Korea.</title>
        <authorList>
            <person name="Zheng-Fei Y."/>
            <person name="Huan T."/>
        </authorList>
    </citation>
    <scope>NUCLEOTIDE SEQUENCE [LARGE SCALE GENOMIC DNA]</scope>
    <source>
        <strain evidence="1 2">H242</strain>
    </source>
</reference>
<organism evidence="1 2">
    <name type="scientific">Ramlibacter terrae</name>
    <dbReference type="NCBI Taxonomy" id="2732511"/>
    <lineage>
        <taxon>Bacteria</taxon>
        <taxon>Pseudomonadati</taxon>
        <taxon>Pseudomonadota</taxon>
        <taxon>Betaproteobacteria</taxon>
        <taxon>Burkholderiales</taxon>
        <taxon>Comamonadaceae</taxon>
        <taxon>Ramlibacter</taxon>
    </lineage>
</organism>